<dbReference type="GO" id="GO:0005509">
    <property type="term" value="F:calcium ion binding"/>
    <property type="evidence" value="ECO:0007669"/>
    <property type="project" value="InterPro"/>
</dbReference>
<dbReference type="InterPro" id="IPR018511">
    <property type="entry name" value="Hemolysin-typ_Ca-bd_CS"/>
</dbReference>
<accession>A0A5J6PWH4</accession>
<dbReference type="Proteomes" id="UP000325713">
    <property type="component" value="Chromosome"/>
</dbReference>
<keyword evidence="7" id="KW-1185">Reference proteome</keyword>
<dbReference type="Pfam" id="PF06594">
    <property type="entry name" value="HCBP_related"/>
    <property type="match status" value="1"/>
</dbReference>
<organism evidence="6 7">
    <name type="scientific">Neisseria zalophi</name>
    <dbReference type="NCBI Taxonomy" id="640030"/>
    <lineage>
        <taxon>Bacteria</taxon>
        <taxon>Pseudomonadati</taxon>
        <taxon>Pseudomonadota</taxon>
        <taxon>Betaproteobacteria</taxon>
        <taxon>Neisseriales</taxon>
        <taxon>Neisseriaceae</taxon>
        <taxon>Neisseria</taxon>
    </lineage>
</organism>
<evidence type="ECO:0000256" key="4">
    <source>
        <dbReference type="SAM" id="MobiDB-lite"/>
    </source>
</evidence>
<dbReference type="PRINTS" id="PR00313">
    <property type="entry name" value="CABNDNGRPT"/>
</dbReference>
<dbReference type="Gene3D" id="2.150.10.10">
    <property type="entry name" value="Serralysin-like metalloprotease, C-terminal"/>
    <property type="match status" value="5"/>
</dbReference>
<dbReference type="InterPro" id="IPR010566">
    <property type="entry name" value="Haemolys_ca-bd"/>
</dbReference>
<dbReference type="OrthoDB" id="8607307at2"/>
<dbReference type="Pfam" id="PF00353">
    <property type="entry name" value="HemolysinCabind"/>
    <property type="match status" value="6"/>
</dbReference>
<dbReference type="InterPro" id="IPR050557">
    <property type="entry name" value="RTX_toxin/Mannuronan_C5-epim"/>
</dbReference>
<keyword evidence="3" id="KW-0106">Calcium</keyword>
<dbReference type="KEGG" id="nzl:D0T92_00250"/>
<name>A0A5J6PWH4_9NEIS</name>
<feature type="region of interest" description="Disordered" evidence="4">
    <location>
        <begin position="133"/>
        <end position="155"/>
    </location>
</feature>
<dbReference type="GO" id="GO:0005576">
    <property type="term" value="C:extracellular region"/>
    <property type="evidence" value="ECO:0007669"/>
    <property type="project" value="UniProtKB-SubCell"/>
</dbReference>
<proteinExistence type="predicted"/>
<evidence type="ECO:0000313" key="6">
    <source>
        <dbReference type="EMBL" id="QEY27079.1"/>
    </source>
</evidence>
<evidence type="ECO:0000256" key="1">
    <source>
        <dbReference type="ARBA" id="ARBA00004613"/>
    </source>
</evidence>
<evidence type="ECO:0000256" key="3">
    <source>
        <dbReference type="ARBA" id="ARBA00022837"/>
    </source>
</evidence>
<reference evidence="6 7" key="1">
    <citation type="submission" date="2018-08" db="EMBL/GenBank/DDBJ databases">
        <title>Neisseria zalophi ATCC BAA-2455 complete genome.</title>
        <authorList>
            <person name="Veseli I.A."/>
            <person name="Buttler R."/>
            <person name="Mascarenhas dos Santos A.C."/>
            <person name="Pombert J.-F."/>
        </authorList>
    </citation>
    <scope>NUCLEOTIDE SEQUENCE [LARGE SCALE GENOMIC DNA]</scope>
    <source>
        <strain evidence="6 7">ATCC BAA-2455</strain>
    </source>
</reference>
<comment type="subcellular location">
    <subcellularLocation>
        <location evidence="1">Secreted</location>
    </subcellularLocation>
</comment>
<feature type="domain" description="Haemolysin-type calcium binding-related" evidence="5">
    <location>
        <begin position="342"/>
        <end position="373"/>
    </location>
</feature>
<gene>
    <name evidence="6" type="ORF">D0T92_00250</name>
</gene>
<dbReference type="InterPro" id="IPR001343">
    <property type="entry name" value="Hemolysn_Ca-bd"/>
</dbReference>
<dbReference type="InterPro" id="IPR011049">
    <property type="entry name" value="Serralysin-like_metalloprot_C"/>
</dbReference>
<dbReference type="AlphaFoldDB" id="A0A5J6PWH4"/>
<dbReference type="PROSITE" id="PS00330">
    <property type="entry name" value="HEMOLYSIN_CALCIUM"/>
    <property type="match status" value="6"/>
</dbReference>
<protein>
    <submittedName>
        <fullName evidence="6">Calcium-binding protein</fullName>
    </submittedName>
</protein>
<keyword evidence="2" id="KW-0964">Secreted</keyword>
<evidence type="ECO:0000256" key="2">
    <source>
        <dbReference type="ARBA" id="ARBA00022525"/>
    </source>
</evidence>
<dbReference type="EMBL" id="CP031700">
    <property type="protein sequence ID" value="QEY27079.1"/>
    <property type="molecule type" value="Genomic_DNA"/>
</dbReference>
<evidence type="ECO:0000259" key="5">
    <source>
        <dbReference type="Pfam" id="PF06594"/>
    </source>
</evidence>
<sequence length="476" mass="49555">MSYTIPQNVENLTLTGNARINGYGNNGNNVIQGNNNDNYLYGRDGNDSIYGGYGNDTLSGGNGHDSLHGGYGNDSLHGNAGNDSLYGDSGNDLLYGGDGHDSLYGGDGHDSLYGGDGHDSLYGGDGHDSLYGGIGNDRLDGGSGNDVMRGQDGNDTYYVDSSGDSVIEAANQGTDTVYSSITYTIPQNVENLTLTGNARINGYGNNGNNVIQGNNNDNYLYGRDGNDSIYGGYGNDTLSGGNGNDWLYGGSGNDIIYGWNGNDTLSGGNGNDRLYGGNGNDTLYGGSGNDRLYGQAGDDTYYFGRGYGSDYINDTQGHNSLHLNGLNTSDVSIESHNNSWTIQINGTTDSITIDHQTAGADASINSFVFNNGTFSNAQLNGMIGSTNILSVSAENSNLVVHNQNPPTGKVAAGDILEISGGLLESGNDSVLDTQLNSLFSEPPVATSSIGAADTVSYATTEAAVYVDDNVQNVAII</sequence>
<dbReference type="PANTHER" id="PTHR38340:SF1">
    <property type="entry name" value="S-LAYER PROTEIN"/>
    <property type="match status" value="1"/>
</dbReference>
<dbReference type="SUPFAM" id="SSF51120">
    <property type="entry name" value="beta-Roll"/>
    <property type="match status" value="2"/>
</dbReference>
<evidence type="ECO:0000313" key="7">
    <source>
        <dbReference type="Proteomes" id="UP000325713"/>
    </source>
</evidence>
<dbReference type="PANTHER" id="PTHR38340">
    <property type="entry name" value="S-LAYER PROTEIN"/>
    <property type="match status" value="1"/>
</dbReference>